<dbReference type="Pfam" id="PF00005">
    <property type="entry name" value="ABC_tran"/>
    <property type="match status" value="2"/>
</dbReference>
<dbReference type="Pfam" id="PF12848">
    <property type="entry name" value="ABC_tran_Xtn"/>
    <property type="match status" value="1"/>
</dbReference>
<feature type="domain" description="ABC transporter" evidence="6">
    <location>
        <begin position="2"/>
        <end position="258"/>
    </location>
</feature>
<dbReference type="PROSITE" id="PS50893">
    <property type="entry name" value="ABC_TRANSPORTER_2"/>
    <property type="match status" value="2"/>
</dbReference>
<dbReference type="PROSITE" id="PS00211">
    <property type="entry name" value="ABC_TRANSPORTER_1"/>
    <property type="match status" value="2"/>
</dbReference>
<keyword evidence="1" id="KW-0677">Repeat</keyword>
<dbReference type="OrthoDB" id="9762369at2"/>
<evidence type="ECO:0000256" key="3">
    <source>
        <dbReference type="ARBA" id="ARBA00022840"/>
    </source>
</evidence>
<dbReference type="FunFam" id="3.40.50.300:FF:000011">
    <property type="entry name" value="Putative ABC transporter ATP-binding component"/>
    <property type="match status" value="1"/>
</dbReference>
<accession>A0A3A8NP76</accession>
<evidence type="ECO:0000256" key="1">
    <source>
        <dbReference type="ARBA" id="ARBA00022737"/>
    </source>
</evidence>
<comment type="caution">
    <text evidence="7">The sequence shown here is derived from an EMBL/GenBank/DDBJ whole genome shotgun (WGS) entry which is preliminary data.</text>
</comment>
<comment type="similarity">
    <text evidence="4">Belongs to the ABC transporter superfamily. ABCF family. YbiT subfamily.</text>
</comment>
<name>A0A3A8NP76_9BACT</name>
<dbReference type="EMBL" id="RAWG01000075">
    <property type="protein sequence ID" value="RKH42955.1"/>
    <property type="molecule type" value="Genomic_DNA"/>
</dbReference>
<feature type="domain" description="ABC transporter" evidence="6">
    <location>
        <begin position="325"/>
        <end position="539"/>
    </location>
</feature>
<dbReference type="Gene3D" id="3.40.50.300">
    <property type="entry name" value="P-loop containing nucleotide triphosphate hydrolases"/>
    <property type="match status" value="2"/>
</dbReference>
<dbReference type="SUPFAM" id="SSF52540">
    <property type="entry name" value="P-loop containing nucleoside triphosphate hydrolases"/>
    <property type="match status" value="2"/>
</dbReference>
<dbReference type="PANTHER" id="PTHR19211">
    <property type="entry name" value="ATP-BINDING TRANSPORT PROTEIN-RELATED"/>
    <property type="match status" value="1"/>
</dbReference>
<dbReference type="InterPro" id="IPR017871">
    <property type="entry name" value="ABC_transporter-like_CS"/>
</dbReference>
<protein>
    <recommendedName>
        <fullName evidence="5">Probable ATP-binding protein YbiT</fullName>
    </recommendedName>
</protein>
<keyword evidence="3 7" id="KW-0067">ATP-binding</keyword>
<dbReference type="GO" id="GO:0016887">
    <property type="term" value="F:ATP hydrolysis activity"/>
    <property type="evidence" value="ECO:0007669"/>
    <property type="project" value="InterPro"/>
</dbReference>
<dbReference type="AlphaFoldDB" id="A0A3A8NP76"/>
<dbReference type="FunFam" id="3.40.50.300:FF:000070">
    <property type="entry name" value="Putative ABC transporter ATP-binding component"/>
    <property type="match status" value="1"/>
</dbReference>
<sequence>MIRLDNIGKQHGQQLLFVEASAALHKGEKVGLVGPNGAGKTTLFRMMTGQEYPDEGQVSIDRGVTIGYFSQDVGEMNGRSAVSEVMDGAGPVSTVAAEMKQLEAAMGDPDQADNMEKLVERYGIVQGRFEELGGYALEGRAREILAGLGFTEEMMDGDVGALSGGWKMRVALSRILLMRPDAMFLDEPSNHLDLESLIWLEGFLKGYEGGLLMTSHDREFMNRIVTKVVEIDGGSLTTYSGNYDFYEGQRAQNEAQQQAQYERQQAMLAKEIKFIERFKARASHAAQVQSRVKKLEKIEKVEPPKRRSTVLFEFQPPPRSGDDVVNLKNVYKGYGKRTIYEGLDFLVRRAERWAVMGVNGAGKSTLLKLVTGTTQPDDGSVVLGGSVKMGYFAQHAMDLLDGEKTVFEQLSDSFPRAGQGSLRALAGCFGFSGDEVDKKCRVLSGGEKARLVMAQMLYDPPNFLVLDEPTNHLDMGTKEMLITALSRYEGTMLFVSHDRHFLGALSNRILELTPDGIHKYGGGYTEYVARTGQEAPGLRS</sequence>
<dbReference type="InterPro" id="IPR027417">
    <property type="entry name" value="P-loop_NTPase"/>
</dbReference>
<dbReference type="InterPro" id="IPR050611">
    <property type="entry name" value="ABCF"/>
</dbReference>
<keyword evidence="8" id="KW-1185">Reference proteome</keyword>
<dbReference type="GO" id="GO:0005524">
    <property type="term" value="F:ATP binding"/>
    <property type="evidence" value="ECO:0007669"/>
    <property type="project" value="UniProtKB-KW"/>
</dbReference>
<evidence type="ECO:0000256" key="4">
    <source>
        <dbReference type="ARBA" id="ARBA00061551"/>
    </source>
</evidence>
<organism evidence="7 8">
    <name type="scientific">Corallococcus sicarius</name>
    <dbReference type="NCBI Taxonomy" id="2316726"/>
    <lineage>
        <taxon>Bacteria</taxon>
        <taxon>Pseudomonadati</taxon>
        <taxon>Myxococcota</taxon>
        <taxon>Myxococcia</taxon>
        <taxon>Myxococcales</taxon>
        <taxon>Cystobacterineae</taxon>
        <taxon>Myxococcaceae</taxon>
        <taxon>Corallococcus</taxon>
    </lineage>
</organism>
<proteinExistence type="inferred from homology"/>
<keyword evidence="2" id="KW-0547">Nucleotide-binding</keyword>
<dbReference type="SMART" id="SM00382">
    <property type="entry name" value="AAA"/>
    <property type="match status" value="2"/>
</dbReference>
<evidence type="ECO:0000313" key="7">
    <source>
        <dbReference type="EMBL" id="RKH42955.1"/>
    </source>
</evidence>
<dbReference type="InterPro" id="IPR032781">
    <property type="entry name" value="ABC_tran_Xtn"/>
</dbReference>
<gene>
    <name evidence="7" type="ORF">D7X12_14395</name>
</gene>
<dbReference type="InterPro" id="IPR003593">
    <property type="entry name" value="AAA+_ATPase"/>
</dbReference>
<evidence type="ECO:0000256" key="5">
    <source>
        <dbReference type="ARBA" id="ARBA00074044"/>
    </source>
</evidence>
<dbReference type="PANTHER" id="PTHR19211:SF14">
    <property type="entry name" value="ATP-BINDING CASSETTE SUB-FAMILY F MEMBER 1"/>
    <property type="match status" value="1"/>
</dbReference>
<evidence type="ECO:0000256" key="2">
    <source>
        <dbReference type="ARBA" id="ARBA00022741"/>
    </source>
</evidence>
<dbReference type="CDD" id="cd03221">
    <property type="entry name" value="ABCF_EF-3"/>
    <property type="match status" value="2"/>
</dbReference>
<dbReference type="RefSeq" id="WP_120625848.1">
    <property type="nucleotide sequence ID" value="NZ_RAWG01000075.1"/>
</dbReference>
<dbReference type="InterPro" id="IPR003439">
    <property type="entry name" value="ABC_transporter-like_ATP-bd"/>
</dbReference>
<evidence type="ECO:0000259" key="6">
    <source>
        <dbReference type="PROSITE" id="PS50893"/>
    </source>
</evidence>
<reference evidence="8" key="1">
    <citation type="submission" date="2018-09" db="EMBL/GenBank/DDBJ databases">
        <authorList>
            <person name="Livingstone P.G."/>
            <person name="Whitworth D.E."/>
        </authorList>
    </citation>
    <scope>NUCLEOTIDE SEQUENCE [LARGE SCALE GENOMIC DNA]</scope>
    <source>
        <strain evidence="8">CA040B</strain>
    </source>
</reference>
<evidence type="ECO:0000313" key="8">
    <source>
        <dbReference type="Proteomes" id="UP000273405"/>
    </source>
</evidence>
<dbReference type="Proteomes" id="UP000273405">
    <property type="component" value="Unassembled WGS sequence"/>
</dbReference>